<evidence type="ECO:0000313" key="3">
    <source>
        <dbReference type="Proteomes" id="UP001066276"/>
    </source>
</evidence>
<proteinExistence type="predicted"/>
<accession>A0AAV7MS05</accession>
<reference evidence="2" key="1">
    <citation type="journal article" date="2022" name="bioRxiv">
        <title>Sequencing and chromosome-scale assembly of the giantPleurodeles waltlgenome.</title>
        <authorList>
            <person name="Brown T."/>
            <person name="Elewa A."/>
            <person name="Iarovenko S."/>
            <person name="Subramanian E."/>
            <person name="Araus A.J."/>
            <person name="Petzold A."/>
            <person name="Susuki M."/>
            <person name="Suzuki K.-i.T."/>
            <person name="Hayashi T."/>
            <person name="Toyoda A."/>
            <person name="Oliveira C."/>
            <person name="Osipova E."/>
            <person name="Leigh N.D."/>
            <person name="Simon A."/>
            <person name="Yun M.H."/>
        </authorList>
    </citation>
    <scope>NUCLEOTIDE SEQUENCE</scope>
    <source>
        <strain evidence="2">20211129_DDA</strain>
        <tissue evidence="2">Liver</tissue>
    </source>
</reference>
<keyword evidence="3" id="KW-1185">Reference proteome</keyword>
<evidence type="ECO:0000313" key="2">
    <source>
        <dbReference type="EMBL" id="KAJ1105535.1"/>
    </source>
</evidence>
<dbReference type="EMBL" id="JANPWB010000013">
    <property type="protein sequence ID" value="KAJ1105535.1"/>
    <property type="molecule type" value="Genomic_DNA"/>
</dbReference>
<gene>
    <name evidence="2" type="ORF">NDU88_002940</name>
</gene>
<comment type="caution">
    <text evidence="2">The sequence shown here is derived from an EMBL/GenBank/DDBJ whole genome shotgun (WGS) entry which is preliminary data.</text>
</comment>
<dbReference type="Proteomes" id="UP001066276">
    <property type="component" value="Chromosome 9"/>
</dbReference>
<dbReference type="AlphaFoldDB" id="A0AAV7MS05"/>
<evidence type="ECO:0008006" key="4">
    <source>
        <dbReference type="Google" id="ProtNLM"/>
    </source>
</evidence>
<organism evidence="2 3">
    <name type="scientific">Pleurodeles waltl</name>
    <name type="common">Iberian ribbed newt</name>
    <dbReference type="NCBI Taxonomy" id="8319"/>
    <lineage>
        <taxon>Eukaryota</taxon>
        <taxon>Metazoa</taxon>
        <taxon>Chordata</taxon>
        <taxon>Craniata</taxon>
        <taxon>Vertebrata</taxon>
        <taxon>Euteleostomi</taxon>
        <taxon>Amphibia</taxon>
        <taxon>Batrachia</taxon>
        <taxon>Caudata</taxon>
        <taxon>Salamandroidea</taxon>
        <taxon>Salamandridae</taxon>
        <taxon>Pleurodelinae</taxon>
        <taxon>Pleurodeles</taxon>
    </lineage>
</organism>
<protein>
    <recommendedName>
        <fullName evidence="4">Gag protein</fullName>
    </recommendedName>
</protein>
<feature type="region of interest" description="Disordered" evidence="1">
    <location>
        <begin position="1"/>
        <end position="25"/>
    </location>
</feature>
<evidence type="ECO:0000256" key="1">
    <source>
        <dbReference type="SAM" id="MobiDB-lite"/>
    </source>
</evidence>
<name>A0AAV7MS05_PLEWA</name>
<sequence>MADDPAPAAHPPPQHSMVGALPPFSQLADPATASPKWKLWVAEAGLPKVQASPGTSKRGEGESIDQFYVWLQEPASTCTEDDQPKEIRAQIIQGCKNKMLRGLILSQPNISLDEILIMAQSHELSAARAAEMDIAMAQTPEKAPTVKTECVDAVQMQRTKKNTPP</sequence>